<dbReference type="AlphaFoldDB" id="A0A1Z3NA71"/>
<protein>
    <recommendedName>
        <fullName evidence="1">Coenzyme F420:L-glutamate ligase-like domain-containing protein</fullName>
    </recommendedName>
</protein>
<dbReference type="GO" id="GO:0052618">
    <property type="term" value="F:coenzyme F420-0:L-glutamate ligase activity"/>
    <property type="evidence" value="ECO:0007669"/>
    <property type="project" value="TreeGrafter"/>
</dbReference>
<evidence type="ECO:0000313" key="3">
    <source>
        <dbReference type="Proteomes" id="UP000197003"/>
    </source>
</evidence>
<proteinExistence type="predicted"/>
<gene>
    <name evidence="2" type="ORF">B9G79_12470</name>
</gene>
<accession>A0A1Z3NA71</accession>
<sequence length="241" mass="26681">MTKPLMISPVRTAIFHQGGDLVDFILAHVEKSQWQEGVLLAITSKVISLAENRLVPLNSIDKKDLIRREADHYLGEIGHGVSLTIKEGLLLPAAGIDESNSENGDYILYPQDPYLSAEKLRRSLCERTGLKNLGIIVTDSHTSPLRNGVTGIALSFAGFDPVRNMVGEKDIFGRELKMTKINLADSLAVSAVLMMGEAAERCPLALILNAPVTFNENPRREDLQFAPEDDMYLPLYKHLMK</sequence>
<dbReference type="PANTHER" id="PTHR47917:SF1">
    <property type="entry name" value="COENZYME F420:L-GLUTAMATE LIGASE"/>
    <property type="match status" value="1"/>
</dbReference>
<dbReference type="EMBL" id="CP020946">
    <property type="protein sequence ID" value="ASD64321.1"/>
    <property type="molecule type" value="Genomic_DNA"/>
</dbReference>
<dbReference type="InterPro" id="IPR002847">
    <property type="entry name" value="F420-0_gamma-glut_ligase-dom"/>
</dbReference>
<dbReference type="Gene3D" id="3.30.1330.100">
    <property type="entry name" value="CofE-like"/>
    <property type="match status" value="2"/>
</dbReference>
<organism evidence="2 3">
    <name type="scientific">Bdellovibrio bacteriovorus</name>
    <dbReference type="NCBI Taxonomy" id="959"/>
    <lineage>
        <taxon>Bacteria</taxon>
        <taxon>Pseudomonadati</taxon>
        <taxon>Bdellovibrionota</taxon>
        <taxon>Bdellovibrionia</taxon>
        <taxon>Bdellovibrionales</taxon>
        <taxon>Pseudobdellovibrionaceae</taxon>
        <taxon>Bdellovibrio</taxon>
    </lineage>
</organism>
<name>A0A1Z3NA71_BDEBC</name>
<reference evidence="2 3" key="1">
    <citation type="submission" date="2017-04" db="EMBL/GenBank/DDBJ databases">
        <title>Whole genome sequence of Bdellovibrio bacteriovorus strain SSB218315.</title>
        <authorList>
            <person name="Oyedara O."/>
            <person name="Rodriguez-Perez M.A."/>
        </authorList>
    </citation>
    <scope>NUCLEOTIDE SEQUENCE [LARGE SCALE GENOMIC DNA]</scope>
    <source>
        <strain evidence="2 3">SSB218315</strain>
    </source>
</reference>
<dbReference type="PANTHER" id="PTHR47917">
    <property type="match status" value="1"/>
</dbReference>
<dbReference type="OrthoDB" id="9788295at2"/>
<dbReference type="Pfam" id="PF01996">
    <property type="entry name" value="F420_ligase"/>
    <property type="match status" value="1"/>
</dbReference>
<dbReference type="Proteomes" id="UP000197003">
    <property type="component" value="Chromosome"/>
</dbReference>
<evidence type="ECO:0000313" key="2">
    <source>
        <dbReference type="EMBL" id="ASD64321.1"/>
    </source>
</evidence>
<evidence type="ECO:0000259" key="1">
    <source>
        <dbReference type="Pfam" id="PF01996"/>
    </source>
</evidence>
<dbReference type="SUPFAM" id="SSF144010">
    <property type="entry name" value="CofE-like"/>
    <property type="match status" value="1"/>
</dbReference>
<feature type="domain" description="Coenzyme F420:L-glutamate ligase-like" evidence="1">
    <location>
        <begin position="10"/>
        <end position="207"/>
    </location>
</feature>
<dbReference type="RefSeq" id="WP_088565798.1">
    <property type="nucleotide sequence ID" value="NZ_CP020946.1"/>
</dbReference>